<comment type="caution">
    <text evidence="1">The sequence shown here is derived from an EMBL/GenBank/DDBJ whole genome shotgun (WGS) entry which is preliminary data.</text>
</comment>
<name>A0A6V7VMZ3_MELEN</name>
<dbReference type="EMBL" id="CAJEWN010000255">
    <property type="protein sequence ID" value="CAD2175521.1"/>
    <property type="molecule type" value="Genomic_DNA"/>
</dbReference>
<protein>
    <submittedName>
        <fullName evidence="1">Uncharacterized protein</fullName>
    </submittedName>
</protein>
<organism evidence="1 2">
    <name type="scientific">Meloidogyne enterolobii</name>
    <name type="common">Root-knot nematode worm</name>
    <name type="synonym">Meloidogyne mayaguensis</name>
    <dbReference type="NCBI Taxonomy" id="390850"/>
    <lineage>
        <taxon>Eukaryota</taxon>
        <taxon>Metazoa</taxon>
        <taxon>Ecdysozoa</taxon>
        <taxon>Nematoda</taxon>
        <taxon>Chromadorea</taxon>
        <taxon>Rhabditida</taxon>
        <taxon>Tylenchina</taxon>
        <taxon>Tylenchomorpha</taxon>
        <taxon>Tylenchoidea</taxon>
        <taxon>Meloidogynidae</taxon>
        <taxon>Meloidogyninae</taxon>
        <taxon>Meloidogyne</taxon>
    </lineage>
</organism>
<gene>
    <name evidence="1" type="ORF">MENT_LOCUS27250</name>
</gene>
<accession>A0A6V7VMZ3</accession>
<evidence type="ECO:0000313" key="2">
    <source>
        <dbReference type="Proteomes" id="UP000580250"/>
    </source>
</evidence>
<dbReference type="AlphaFoldDB" id="A0A6V7VMZ3"/>
<dbReference type="Proteomes" id="UP000580250">
    <property type="component" value="Unassembled WGS sequence"/>
</dbReference>
<sequence>MLKQIYVNVMWLKTNKIIKEQQINVFKTIGSTEEIILKNV</sequence>
<reference evidence="1 2" key="1">
    <citation type="submission" date="2020-08" db="EMBL/GenBank/DDBJ databases">
        <authorList>
            <person name="Koutsovoulos G."/>
            <person name="Danchin GJ E."/>
        </authorList>
    </citation>
    <scope>NUCLEOTIDE SEQUENCE [LARGE SCALE GENOMIC DNA]</scope>
</reference>
<evidence type="ECO:0000313" key="1">
    <source>
        <dbReference type="EMBL" id="CAD2175521.1"/>
    </source>
</evidence>
<proteinExistence type="predicted"/>